<dbReference type="Proteomes" id="UP000076486">
    <property type="component" value="Unassembled WGS sequence"/>
</dbReference>
<dbReference type="Gene3D" id="1.25.40.10">
    <property type="entry name" value="Tetratricopeptide repeat domain"/>
    <property type="match status" value="1"/>
</dbReference>
<sequence>MEKAMKKLKLLFLLFIPVESIASDITDKEAEKLLILGQKYFSNQQYSNALVVWNKLISTSALGKEKVIQLQSIAESNIGYIYSNGLGVKVDHSKAEEYWLESSKKGNMEAKYHLCYTYGGKKIPGKGIIEASQFCKSAYNFYSSKTNKEYSDEYIIDHISKFYREYKMGEKGLERVNEK</sequence>
<dbReference type="SUPFAM" id="SSF81901">
    <property type="entry name" value="HCP-like"/>
    <property type="match status" value="1"/>
</dbReference>
<dbReference type="EMBL" id="AUYC01000012">
    <property type="protein sequence ID" value="KZN66436.1"/>
    <property type="molecule type" value="Genomic_DNA"/>
</dbReference>
<evidence type="ECO:0000256" key="1">
    <source>
        <dbReference type="SAM" id="SignalP"/>
    </source>
</evidence>
<dbReference type="AlphaFoldDB" id="A0A167MHT0"/>
<feature type="chain" id="PRO_5007890360" description="Sel1 repeat family protein" evidence="1">
    <location>
        <begin position="23"/>
        <end position="179"/>
    </location>
</feature>
<dbReference type="RefSeq" id="WP_063366476.1">
    <property type="nucleotide sequence ID" value="NZ_AUYC01000012.1"/>
</dbReference>
<feature type="signal peptide" evidence="1">
    <location>
        <begin position="1"/>
        <end position="22"/>
    </location>
</feature>
<protein>
    <recommendedName>
        <fullName evidence="4">Sel1 repeat family protein</fullName>
    </recommendedName>
</protein>
<comment type="caution">
    <text evidence="2">The sequence shown here is derived from an EMBL/GenBank/DDBJ whole genome shotgun (WGS) entry which is preliminary data.</text>
</comment>
<organism evidence="2 3">
    <name type="scientific">Pseudoalteromonas luteoviolacea CPMOR-1</name>
    <dbReference type="NCBI Taxonomy" id="1365248"/>
    <lineage>
        <taxon>Bacteria</taxon>
        <taxon>Pseudomonadati</taxon>
        <taxon>Pseudomonadota</taxon>
        <taxon>Gammaproteobacteria</taxon>
        <taxon>Alteromonadales</taxon>
        <taxon>Pseudoalteromonadaceae</taxon>
        <taxon>Pseudoalteromonas</taxon>
    </lineage>
</organism>
<dbReference type="PATRIC" id="fig|1365248.3.peg.394"/>
<evidence type="ECO:0000313" key="2">
    <source>
        <dbReference type="EMBL" id="KZN66436.1"/>
    </source>
</evidence>
<dbReference type="InterPro" id="IPR011990">
    <property type="entry name" value="TPR-like_helical_dom_sf"/>
</dbReference>
<accession>A0A167MHT0</accession>
<dbReference type="SMART" id="SM00671">
    <property type="entry name" value="SEL1"/>
    <property type="match status" value="1"/>
</dbReference>
<dbReference type="InterPro" id="IPR006597">
    <property type="entry name" value="Sel1-like"/>
</dbReference>
<evidence type="ECO:0000313" key="3">
    <source>
        <dbReference type="Proteomes" id="UP000076486"/>
    </source>
</evidence>
<name>A0A167MHT0_9GAMM</name>
<reference evidence="2 3" key="1">
    <citation type="submission" date="2013-07" db="EMBL/GenBank/DDBJ databases">
        <title>Comparative Genomic and Metabolomic Analysis of Twelve Strains of Pseudoalteromonas luteoviolacea.</title>
        <authorList>
            <person name="Vynne N.G."/>
            <person name="Mansson M."/>
            <person name="Gram L."/>
        </authorList>
    </citation>
    <scope>NUCLEOTIDE SEQUENCE [LARGE SCALE GENOMIC DNA]</scope>
    <source>
        <strain evidence="2 3">CPMOR-1</strain>
    </source>
</reference>
<keyword evidence="1" id="KW-0732">Signal</keyword>
<evidence type="ECO:0008006" key="4">
    <source>
        <dbReference type="Google" id="ProtNLM"/>
    </source>
</evidence>
<proteinExistence type="predicted"/>
<gene>
    <name evidence="2" type="ORF">N473_08580</name>
</gene>